<evidence type="ECO:0000256" key="1">
    <source>
        <dbReference type="SAM" id="Phobius"/>
    </source>
</evidence>
<evidence type="ECO:0000313" key="3">
    <source>
        <dbReference type="Proteomes" id="UP000269544"/>
    </source>
</evidence>
<dbReference type="EMBL" id="LR134523">
    <property type="protein sequence ID" value="VEJ34634.1"/>
    <property type="molecule type" value="Genomic_DNA"/>
</dbReference>
<dbReference type="PANTHER" id="PTHR41309">
    <property type="entry name" value="MEMBRANE PROTEIN-RELATED"/>
    <property type="match status" value="1"/>
</dbReference>
<name>A0A3S4YNJ0_9FIRM</name>
<dbReference type="RefSeq" id="WP_126464715.1">
    <property type="nucleotide sequence ID" value="NZ_JAUSWF010000011.1"/>
</dbReference>
<feature type="transmembrane region" description="Helical" evidence="1">
    <location>
        <begin position="37"/>
        <end position="57"/>
    </location>
</feature>
<dbReference type="Proteomes" id="UP000269544">
    <property type="component" value="Chromosome"/>
</dbReference>
<feature type="transmembrane region" description="Helical" evidence="1">
    <location>
        <begin position="78"/>
        <end position="102"/>
    </location>
</feature>
<protein>
    <recommendedName>
        <fullName evidence="4">ABC-2 family transporter protein</fullName>
    </recommendedName>
</protein>
<evidence type="ECO:0008006" key="4">
    <source>
        <dbReference type="Google" id="ProtNLM"/>
    </source>
</evidence>
<sequence>MRALIIKDLATMKKSLVLVTVLAVAIGYVGISQESLLMVAGLSVMIPIILSSISFGYDARSNFQQLAFSMPISRREYVLSKFFFAFVFGLAGAIAIFCARIAGGEGSVATALILSLAVLFITLLVLAVQLPFILRYGAEKGRLILVVTYFVIFGAVRVLRDFPGLLPNRLFGGVSLVTAGVVFLLASALATYALYRVSVKVMEEKEI</sequence>
<dbReference type="OrthoDB" id="1655186at2"/>
<reference evidence="2 3" key="1">
    <citation type="submission" date="2018-12" db="EMBL/GenBank/DDBJ databases">
        <authorList>
            <consortium name="Pathogen Informatics"/>
        </authorList>
    </citation>
    <scope>NUCLEOTIDE SEQUENCE [LARGE SCALE GENOMIC DNA]</scope>
    <source>
        <strain evidence="2 3">NCTC13079</strain>
    </source>
</reference>
<feature type="transmembrane region" description="Helical" evidence="1">
    <location>
        <begin position="12"/>
        <end position="31"/>
    </location>
</feature>
<dbReference type="InterPro" id="IPR025699">
    <property type="entry name" value="ABC2_memb-like"/>
</dbReference>
<accession>A0A3S4YNJ0</accession>
<dbReference type="AlphaFoldDB" id="A0A3S4YNJ0"/>
<proteinExistence type="predicted"/>
<feature type="transmembrane region" description="Helical" evidence="1">
    <location>
        <begin position="171"/>
        <end position="195"/>
    </location>
</feature>
<feature type="transmembrane region" description="Helical" evidence="1">
    <location>
        <begin position="141"/>
        <end position="159"/>
    </location>
</feature>
<keyword evidence="3" id="KW-1185">Reference proteome</keyword>
<gene>
    <name evidence="2" type="ORF">NCTC13079_00243</name>
</gene>
<keyword evidence="1" id="KW-1133">Transmembrane helix</keyword>
<dbReference type="PANTHER" id="PTHR41309:SF2">
    <property type="entry name" value="MEMBRANE PROTEIN"/>
    <property type="match status" value="1"/>
</dbReference>
<organism evidence="2 3">
    <name type="scientific">Aedoeadaptatus ivorii</name>
    <dbReference type="NCBI Taxonomy" id="54006"/>
    <lineage>
        <taxon>Bacteria</taxon>
        <taxon>Bacillati</taxon>
        <taxon>Bacillota</taxon>
        <taxon>Tissierellia</taxon>
        <taxon>Tissierellales</taxon>
        <taxon>Peptoniphilaceae</taxon>
        <taxon>Aedoeadaptatus</taxon>
    </lineage>
</organism>
<keyword evidence="1" id="KW-0812">Transmembrane</keyword>
<feature type="transmembrane region" description="Helical" evidence="1">
    <location>
        <begin position="108"/>
        <end position="134"/>
    </location>
</feature>
<dbReference type="Pfam" id="PF13346">
    <property type="entry name" value="ABC2_membrane_5"/>
    <property type="match status" value="1"/>
</dbReference>
<keyword evidence="1" id="KW-0472">Membrane</keyword>
<dbReference type="KEGG" id="piv:NCTC13079_00243"/>
<evidence type="ECO:0000313" key="2">
    <source>
        <dbReference type="EMBL" id="VEJ34634.1"/>
    </source>
</evidence>